<name>A0A1J5TU71_9GAMM</name>
<dbReference type="PANTHER" id="PTHR35812:SF1">
    <property type="entry name" value="LIPOPROTEIN"/>
    <property type="match status" value="1"/>
</dbReference>
<dbReference type="OrthoDB" id="9793251at2"/>
<evidence type="ECO:0000259" key="2">
    <source>
        <dbReference type="Pfam" id="PF07603"/>
    </source>
</evidence>
<comment type="caution">
    <text evidence="3">The sequence shown here is derived from an EMBL/GenBank/DDBJ whole genome shotgun (WGS) entry which is preliminary data.</text>
</comment>
<proteinExistence type="predicted"/>
<sequence>MKKTILFLTINIIFLATNYSLAQTCQDYIPNEWEDSRYVIRSDNTVIDYQTNLMWKKCIQGLSGDNCSVGLGGKFNWEAALQLAKDHNFATYSDWRLPNIKELNSLVTRNCYNPRVNESIFPNTPADLFWSSSPSARNSSQTWQLHFNYGYANTEERNSSNYVRLVRSR</sequence>
<feature type="chain" id="PRO_5009635828" description="Lcl C-terminal domain-containing protein" evidence="1">
    <location>
        <begin position="23"/>
        <end position="169"/>
    </location>
</feature>
<gene>
    <name evidence="3" type="ORF">BGC33_10220</name>
</gene>
<dbReference type="PANTHER" id="PTHR35812">
    <property type="entry name" value="LIPOPROTEIN"/>
    <property type="match status" value="1"/>
</dbReference>
<keyword evidence="1" id="KW-0732">Signal</keyword>
<protein>
    <recommendedName>
        <fullName evidence="2">Lcl C-terminal domain-containing protein</fullName>
    </recommendedName>
</protein>
<reference evidence="4" key="1">
    <citation type="submission" date="2016-09" db="EMBL/GenBank/DDBJ databases">
        <title>Genome Sequence of Bathymodiolus thermophilus sulfur-oxidizing gill endosymbiont.</title>
        <authorList>
            <person name="Ponnudurai R."/>
            <person name="Kleiner M."/>
            <person name="Sayavedra L."/>
            <person name="Thuermer A."/>
            <person name="Felbeck H."/>
            <person name="Schlueter R."/>
            <person name="Schweder T."/>
            <person name="Markert S."/>
        </authorList>
    </citation>
    <scope>NUCLEOTIDE SEQUENCE [LARGE SCALE GENOMIC DNA]</scope>
    <source>
        <strain evidence="4">BAT/CrabSpa'14</strain>
    </source>
</reference>
<dbReference type="EMBL" id="MIQH01000707">
    <property type="protein sequence ID" value="OIR24368.1"/>
    <property type="molecule type" value="Genomic_DNA"/>
</dbReference>
<feature type="domain" description="Lcl C-terminal" evidence="2">
    <location>
        <begin position="44"/>
        <end position="167"/>
    </location>
</feature>
<organism evidence="3 4">
    <name type="scientific">Bathymodiolus thermophilus thioautotrophic gill symbiont</name>
    <dbReference type="NCBI Taxonomy" id="2360"/>
    <lineage>
        <taxon>Bacteria</taxon>
        <taxon>Pseudomonadati</taxon>
        <taxon>Pseudomonadota</taxon>
        <taxon>Gammaproteobacteria</taxon>
        <taxon>sulfur-oxidizing symbionts</taxon>
    </lineage>
</organism>
<evidence type="ECO:0000256" key="1">
    <source>
        <dbReference type="SAM" id="SignalP"/>
    </source>
</evidence>
<accession>A0A1J5TU71</accession>
<evidence type="ECO:0000313" key="4">
    <source>
        <dbReference type="Proteomes" id="UP000182798"/>
    </source>
</evidence>
<feature type="signal peptide" evidence="1">
    <location>
        <begin position="1"/>
        <end position="22"/>
    </location>
</feature>
<dbReference type="Proteomes" id="UP000182798">
    <property type="component" value="Unassembled WGS sequence"/>
</dbReference>
<dbReference type="InterPro" id="IPR011460">
    <property type="entry name" value="Lcl_C"/>
</dbReference>
<dbReference type="AlphaFoldDB" id="A0A1J5TU71"/>
<evidence type="ECO:0000313" key="3">
    <source>
        <dbReference type="EMBL" id="OIR24368.1"/>
    </source>
</evidence>
<dbReference type="RefSeq" id="WP_071564726.1">
    <property type="nucleotide sequence ID" value="NZ_MIQH01000707.1"/>
</dbReference>
<dbReference type="Pfam" id="PF07603">
    <property type="entry name" value="Lcl_C"/>
    <property type="match status" value="1"/>
</dbReference>